<evidence type="ECO:0000313" key="1">
    <source>
        <dbReference type="EMBL" id="EKD66737.1"/>
    </source>
</evidence>
<comment type="caution">
    <text evidence="1">The sequence shown here is derived from an EMBL/GenBank/DDBJ whole genome shotgun (WGS) entry which is preliminary data.</text>
</comment>
<organism evidence="1">
    <name type="scientific">uncultured bacterium</name>
    <name type="common">gcode 4</name>
    <dbReference type="NCBI Taxonomy" id="1234023"/>
    <lineage>
        <taxon>Bacteria</taxon>
        <taxon>environmental samples</taxon>
    </lineage>
</organism>
<gene>
    <name evidence="1" type="ORF">ACD_49C00017G0009</name>
</gene>
<sequence>MKKIIISSFFLISSILFISLALWSDNKDAIFAKTKECVETKFKEKNQEWVWSITNPIYPKRYLVCKWDTPEKAIYQAMLDGLFSEADLEVENYLKIISGKNYTVELGNEISDNFNISSNSGSFYNKYKKICDWKVVEYSAEFVEKYGSWYLSTDKNIKDFLKDDKSSSKCTNLFNTKVKAYEDVAFAMLKRNKVDAYSTDKKTFLDKVKDNYEKLLVKFDRYIWELWLVNDKWNPNKDTKNAKNTWWKK</sequence>
<reference evidence="1" key="1">
    <citation type="journal article" date="2012" name="Science">
        <title>Fermentation, hydrogen, and sulfur metabolism in multiple uncultivated bacterial phyla.</title>
        <authorList>
            <person name="Wrighton K.C."/>
            <person name="Thomas B.C."/>
            <person name="Sharon I."/>
            <person name="Miller C.S."/>
            <person name="Castelle C.J."/>
            <person name="VerBerkmoes N.C."/>
            <person name="Wilkins M.J."/>
            <person name="Hettich R.L."/>
            <person name="Lipton M.S."/>
            <person name="Williams K.H."/>
            <person name="Long P.E."/>
            <person name="Banfield J.F."/>
        </authorList>
    </citation>
    <scope>NUCLEOTIDE SEQUENCE [LARGE SCALE GENOMIC DNA]</scope>
</reference>
<name>K2AYD1_9BACT</name>
<accession>K2AYD1</accession>
<dbReference type="EMBL" id="AMFJ01021603">
    <property type="protein sequence ID" value="EKD66737.1"/>
    <property type="molecule type" value="Genomic_DNA"/>
</dbReference>
<proteinExistence type="predicted"/>
<protein>
    <submittedName>
        <fullName evidence="1">Uncharacterized protein</fullName>
    </submittedName>
</protein>
<dbReference type="AlphaFoldDB" id="K2AYD1"/>